<name>A0A9P4VSA8_9PEZI</name>
<keyword evidence="2" id="KW-1185">Reference proteome</keyword>
<evidence type="ECO:0000313" key="1">
    <source>
        <dbReference type="EMBL" id="KAF2843806.1"/>
    </source>
</evidence>
<proteinExistence type="predicted"/>
<protein>
    <submittedName>
        <fullName evidence="1">Uncharacterized protein</fullName>
    </submittedName>
</protein>
<gene>
    <name evidence="1" type="ORF">M501DRAFT_131036</name>
</gene>
<dbReference type="Proteomes" id="UP000799429">
    <property type="component" value="Unassembled WGS sequence"/>
</dbReference>
<dbReference type="EMBL" id="MU006089">
    <property type="protein sequence ID" value="KAF2843806.1"/>
    <property type="molecule type" value="Genomic_DNA"/>
</dbReference>
<organism evidence="1 2">
    <name type="scientific">Patellaria atrata CBS 101060</name>
    <dbReference type="NCBI Taxonomy" id="1346257"/>
    <lineage>
        <taxon>Eukaryota</taxon>
        <taxon>Fungi</taxon>
        <taxon>Dikarya</taxon>
        <taxon>Ascomycota</taxon>
        <taxon>Pezizomycotina</taxon>
        <taxon>Dothideomycetes</taxon>
        <taxon>Dothideomycetes incertae sedis</taxon>
        <taxon>Patellariales</taxon>
        <taxon>Patellariaceae</taxon>
        <taxon>Patellaria</taxon>
    </lineage>
</organism>
<dbReference type="AlphaFoldDB" id="A0A9P4VSA8"/>
<accession>A0A9P4VSA8</accession>
<reference evidence="1" key="1">
    <citation type="journal article" date="2020" name="Stud. Mycol.">
        <title>101 Dothideomycetes genomes: a test case for predicting lifestyles and emergence of pathogens.</title>
        <authorList>
            <person name="Haridas S."/>
            <person name="Albert R."/>
            <person name="Binder M."/>
            <person name="Bloem J."/>
            <person name="Labutti K."/>
            <person name="Salamov A."/>
            <person name="Andreopoulos B."/>
            <person name="Baker S."/>
            <person name="Barry K."/>
            <person name="Bills G."/>
            <person name="Bluhm B."/>
            <person name="Cannon C."/>
            <person name="Castanera R."/>
            <person name="Culley D."/>
            <person name="Daum C."/>
            <person name="Ezra D."/>
            <person name="Gonzalez J."/>
            <person name="Henrissat B."/>
            <person name="Kuo A."/>
            <person name="Liang C."/>
            <person name="Lipzen A."/>
            <person name="Lutzoni F."/>
            <person name="Magnuson J."/>
            <person name="Mondo S."/>
            <person name="Nolan M."/>
            <person name="Ohm R."/>
            <person name="Pangilinan J."/>
            <person name="Park H.-J."/>
            <person name="Ramirez L."/>
            <person name="Alfaro M."/>
            <person name="Sun H."/>
            <person name="Tritt A."/>
            <person name="Yoshinaga Y."/>
            <person name="Zwiers L.-H."/>
            <person name="Turgeon B."/>
            <person name="Goodwin S."/>
            <person name="Spatafora J."/>
            <person name="Crous P."/>
            <person name="Grigoriev I."/>
        </authorList>
    </citation>
    <scope>NUCLEOTIDE SEQUENCE</scope>
    <source>
        <strain evidence="1">CBS 101060</strain>
    </source>
</reference>
<evidence type="ECO:0000313" key="2">
    <source>
        <dbReference type="Proteomes" id="UP000799429"/>
    </source>
</evidence>
<sequence length="285" mass="32930">MLSSPRLYCPWDKLSTMDIIHSVAFDCSLSEHSIPESQFLSLPVEIRYQIYSSLNPTRQKVAASTLFGRHSPWLIQWVEYPHCPHMNLLAVNYQIRSEYLRWFKTYLSGDPRSSVSRSHWSRFANAARVRIAMQDDEKLLHPPNWLQIPILQIQRQLSIDITAANWWWSTAKRTSILKRAILDLASSLPDLEELQVILHMPIGPETWFKKARNDSSGRGHTNVGELLSIDLDVFNSKKLRELEVSILLNGIMIVYGKNETRVGLNQVKRHEVKADHSLETNHILV</sequence>
<comment type="caution">
    <text evidence="1">The sequence shown here is derived from an EMBL/GenBank/DDBJ whole genome shotgun (WGS) entry which is preliminary data.</text>
</comment>